<keyword evidence="1" id="KW-1185">Reference proteome</keyword>
<reference evidence="2" key="1">
    <citation type="submission" date="2016-11" db="UniProtKB">
        <authorList>
            <consortium name="WormBaseParasite"/>
        </authorList>
    </citation>
    <scope>IDENTIFICATION</scope>
</reference>
<organism evidence="1 2">
    <name type="scientific">Meloidogyne hapla</name>
    <name type="common">Root-knot nematode worm</name>
    <dbReference type="NCBI Taxonomy" id="6305"/>
    <lineage>
        <taxon>Eukaryota</taxon>
        <taxon>Metazoa</taxon>
        <taxon>Ecdysozoa</taxon>
        <taxon>Nematoda</taxon>
        <taxon>Chromadorea</taxon>
        <taxon>Rhabditida</taxon>
        <taxon>Tylenchina</taxon>
        <taxon>Tylenchomorpha</taxon>
        <taxon>Tylenchoidea</taxon>
        <taxon>Meloidogynidae</taxon>
        <taxon>Meloidogyninae</taxon>
        <taxon>Meloidogyne</taxon>
    </lineage>
</organism>
<sequence>MELKWLCNYFPSVEIFCNTLYGFHELGKRIDYDELIREVPPYMQSKIIKINYPALLNSYEMANEIVALRYDKVNLGDISEFFKQLSFMRIDWNLPKDQMIELNAVDNKMVMDGTAYLTLMFHGQSMRILCTRGDFMKIRNGVSYELDTNVRHLEFNISNIILFQVFAKITRFMGKDYVI</sequence>
<dbReference type="Proteomes" id="UP000095281">
    <property type="component" value="Unplaced"/>
</dbReference>
<protein>
    <submittedName>
        <fullName evidence="2">Mediator of RNA polymerase II transcription subunit 20</fullName>
    </submittedName>
</protein>
<accession>A0A1I8B7P9</accession>
<dbReference type="WBParaSite" id="MhA1_Contig155.frz3.gene3">
    <property type="protein sequence ID" value="MhA1_Contig155.frz3.gene3"/>
    <property type="gene ID" value="MhA1_Contig155.frz3.gene3"/>
</dbReference>
<dbReference type="AlphaFoldDB" id="A0A1I8B7P9"/>
<evidence type="ECO:0000313" key="2">
    <source>
        <dbReference type="WBParaSite" id="MhA1_Contig155.frz3.gene3"/>
    </source>
</evidence>
<evidence type="ECO:0000313" key="1">
    <source>
        <dbReference type="Proteomes" id="UP000095281"/>
    </source>
</evidence>
<name>A0A1I8B7P9_MELHA</name>
<proteinExistence type="predicted"/>